<gene>
    <name evidence="3" type="ORF">E4A48_06740</name>
</gene>
<dbReference type="Pfam" id="PF18982">
    <property type="entry name" value="JetA"/>
    <property type="match status" value="1"/>
</dbReference>
<organism evidence="3 4">
    <name type="scientific">Xanthomonas cerealis pv. cerealis</name>
    <dbReference type="NCBI Taxonomy" id="152263"/>
    <lineage>
        <taxon>Bacteria</taxon>
        <taxon>Pseudomonadati</taxon>
        <taxon>Pseudomonadota</taxon>
        <taxon>Gammaproteobacteria</taxon>
        <taxon>Lysobacterales</taxon>
        <taxon>Lysobacteraceae</taxon>
        <taxon>Xanthomonas</taxon>
        <taxon>Xanthomonas translucens group</taxon>
        <taxon>Xanthomonas cerealis</taxon>
    </lineage>
</organism>
<evidence type="ECO:0000313" key="3">
    <source>
        <dbReference type="EMBL" id="QDI03429.1"/>
    </source>
</evidence>
<dbReference type="InterPro" id="IPR043773">
    <property type="entry name" value="JetA"/>
</dbReference>
<feature type="compositionally biased region" description="Basic and acidic residues" evidence="2">
    <location>
        <begin position="359"/>
        <end position="372"/>
    </location>
</feature>
<reference evidence="3 4" key="1">
    <citation type="submission" date="2019-03" db="EMBL/GenBank/DDBJ databases">
        <title>Tal1 in Xanthomonas translucens pv. cerealis Contributes to Virulence in Bacterial Leaf Streak of Wheat.</title>
        <authorList>
            <person name="Shah S.M.A."/>
            <person name="Haq F."/>
            <person name="Ma W."/>
            <person name="Xu X."/>
            <person name="Wang S."/>
            <person name="Xu Z."/>
            <person name="Zou L."/>
            <person name="Zhu B."/>
            <person name="Chen G."/>
        </authorList>
    </citation>
    <scope>NUCLEOTIDE SEQUENCE [LARGE SCALE GENOMIC DNA]</scope>
    <source>
        <strain evidence="3 4">01</strain>
    </source>
</reference>
<evidence type="ECO:0000256" key="1">
    <source>
        <dbReference type="SAM" id="Coils"/>
    </source>
</evidence>
<feature type="region of interest" description="Disordered" evidence="2">
    <location>
        <begin position="351"/>
        <end position="372"/>
    </location>
</feature>
<feature type="coiled-coil region" evidence="1">
    <location>
        <begin position="259"/>
        <end position="296"/>
    </location>
</feature>
<protein>
    <submittedName>
        <fullName evidence="3">Uncharacterized protein</fullName>
    </submittedName>
</protein>
<evidence type="ECO:0000256" key="2">
    <source>
        <dbReference type="SAM" id="MobiDB-lite"/>
    </source>
</evidence>
<accession>A0A514EBL5</accession>
<name>A0A514EBL5_9XANT</name>
<keyword evidence="4" id="KW-1185">Reference proteome</keyword>
<keyword evidence="1" id="KW-0175">Coiled coil</keyword>
<dbReference type="Proteomes" id="UP000319349">
    <property type="component" value="Chromosome"/>
</dbReference>
<dbReference type="RefSeq" id="WP_142742091.1">
    <property type="nucleotide sequence ID" value="NZ_CP038228.1"/>
</dbReference>
<sequence length="479" mass="53860">MSIAANPSLFDVLPKDLFSPLASQNRQHYWLLLCMLYGRYFGPDADLPPAIGWDRRELVASIVLLLDNEDPWEFEAGESISTPANIRAANYLNRLIASGWIFEEKAGGINVCSMPTDVVRFMEALHSFVDFTPNAVGAKMRSIESALQRVFESPHPGDDLDEAANQAKALVSNLGTMGLRIREVMRSLNADVSTADALKQIFGEYISKVYMSDYSDFASGDHPLARKASVLAIANQLSIPEHRQRLIRWYADHRKGGNMEAAEAHLERTLRKIKALNRLQDFIDRLETDLRRMNRRMLALIDYRLQSPSHLEKRLQRAVDGVKNAGVPTIAIPSGPGQMLSGELLYRPRKRLPPIPRTSDARRQQTPESEARMRLSRLAKEARRVQPSDIRHYLHRVMGDAIQMRASQLPILSIKDFRVVQTLGSMAQAALTIKAHRSGATGVLGKLPNYAFSTSGKDQQLRNGYLDMPDFYITKVGKR</sequence>
<evidence type="ECO:0000313" key="4">
    <source>
        <dbReference type="Proteomes" id="UP000319349"/>
    </source>
</evidence>
<dbReference type="AlphaFoldDB" id="A0A514EBL5"/>
<proteinExistence type="predicted"/>
<dbReference type="EMBL" id="CP038228">
    <property type="protein sequence ID" value="QDI03429.1"/>
    <property type="molecule type" value="Genomic_DNA"/>
</dbReference>